<keyword evidence="15" id="KW-0479">Metal-binding</keyword>
<feature type="binding site" evidence="15">
    <location>
        <position position="19"/>
    </location>
    <ligand>
        <name>Mg(2+)</name>
        <dbReference type="ChEBI" id="CHEBI:18420"/>
        <label>2</label>
    </ligand>
</feature>
<reference evidence="18 19" key="1">
    <citation type="submission" date="2014-04" db="EMBL/GenBank/DDBJ databases">
        <title>The Genome Sequence of Thermoanaerobaculum aquaticum MP-01, The First Cultivated Group 23 Acidobacterium.</title>
        <authorList>
            <person name="Stamps B.W."/>
            <person name="Losey N.A."/>
            <person name="Lawson P.A."/>
            <person name="Stevenson B.S."/>
        </authorList>
    </citation>
    <scope>NUCLEOTIDE SEQUENCE [LARGE SCALE GENOMIC DNA]</scope>
    <source>
        <strain evidence="18 19">MP-01</strain>
    </source>
</reference>
<dbReference type="InterPro" id="IPR011640">
    <property type="entry name" value="Fe2_transport_prot_B_C"/>
</dbReference>
<dbReference type="GO" id="GO:0015093">
    <property type="term" value="F:ferrous iron transmembrane transporter activity"/>
    <property type="evidence" value="ECO:0007669"/>
    <property type="project" value="UniProtKB-UniRule"/>
</dbReference>
<dbReference type="Proteomes" id="UP000027284">
    <property type="component" value="Unassembled WGS sequence"/>
</dbReference>
<name>A0A062Y2C3_9BACT</name>
<evidence type="ECO:0000256" key="14">
    <source>
        <dbReference type="PIRSR" id="PIRSR603373-1"/>
    </source>
</evidence>
<dbReference type="InterPro" id="IPR030389">
    <property type="entry name" value="G_FEOB_dom"/>
</dbReference>
<evidence type="ECO:0000256" key="11">
    <source>
        <dbReference type="ARBA" id="ARBA00023136"/>
    </source>
</evidence>
<dbReference type="CDD" id="cd01879">
    <property type="entry name" value="FeoB"/>
    <property type="match status" value="1"/>
</dbReference>
<keyword evidence="4 16" id="KW-0410">Iron transport</keyword>
<evidence type="ECO:0000256" key="16">
    <source>
        <dbReference type="RuleBase" id="RU362098"/>
    </source>
</evidence>
<dbReference type="Gene3D" id="1.10.287.1770">
    <property type="match status" value="1"/>
</dbReference>
<feature type="transmembrane region" description="Helical" evidence="16">
    <location>
        <begin position="421"/>
        <end position="442"/>
    </location>
</feature>
<dbReference type="InterPro" id="IPR003373">
    <property type="entry name" value="Fe2_transport_prot-B"/>
</dbReference>
<dbReference type="Pfam" id="PF07670">
    <property type="entry name" value="Gate"/>
    <property type="match status" value="2"/>
</dbReference>
<evidence type="ECO:0000256" key="2">
    <source>
        <dbReference type="ARBA" id="ARBA00022448"/>
    </source>
</evidence>
<dbReference type="PROSITE" id="PS51711">
    <property type="entry name" value="G_FEOB"/>
    <property type="match status" value="1"/>
</dbReference>
<comment type="subcellular location">
    <subcellularLocation>
        <location evidence="16">Cell inner membrane</location>
        <topology evidence="16">Multi-pass membrane protein</topology>
    </subcellularLocation>
    <subcellularLocation>
        <location evidence="1">Cell membrane</location>
        <topology evidence="1">Multi-pass membrane protein</topology>
    </subcellularLocation>
</comment>
<accession>A0A062Y2C3</accession>
<evidence type="ECO:0000256" key="3">
    <source>
        <dbReference type="ARBA" id="ARBA00022475"/>
    </source>
</evidence>
<evidence type="ECO:0000256" key="5">
    <source>
        <dbReference type="ARBA" id="ARBA00022692"/>
    </source>
</evidence>
<comment type="function">
    <text evidence="16">Probable transporter of a GTP-driven Fe(2+) uptake system.</text>
</comment>
<evidence type="ECO:0000256" key="12">
    <source>
        <dbReference type="ARBA" id="ARBA00031200"/>
    </source>
</evidence>
<dbReference type="InterPro" id="IPR011642">
    <property type="entry name" value="Gate_dom"/>
</dbReference>
<feature type="transmembrane region" description="Helical" evidence="16">
    <location>
        <begin position="348"/>
        <end position="367"/>
    </location>
</feature>
<keyword evidence="2 16" id="KW-0813">Transport</keyword>
<comment type="similarity">
    <text evidence="16">Belongs to the TRAFAC class TrmE-Era-EngA-EngB-Septin-like GTPase superfamily. FeoB GTPase (TC 9.A.8) family.</text>
</comment>
<proteinExistence type="inferred from homology"/>
<keyword evidence="3" id="KW-1003">Cell membrane</keyword>
<dbReference type="NCBIfam" id="TIGR00437">
    <property type="entry name" value="feoB"/>
    <property type="match status" value="1"/>
</dbReference>
<dbReference type="AlphaFoldDB" id="A0A062Y2C3"/>
<feature type="binding site" evidence="14">
    <location>
        <begin position="111"/>
        <end position="114"/>
    </location>
    <ligand>
        <name>GTP</name>
        <dbReference type="ChEBI" id="CHEBI:37565"/>
        <label>1</label>
    </ligand>
</feature>
<feature type="binding site" evidence="15">
    <location>
        <position position="17"/>
    </location>
    <ligand>
        <name>Mg(2+)</name>
        <dbReference type="ChEBI" id="CHEBI:18420"/>
        <label>2</label>
    </ligand>
</feature>
<dbReference type="Pfam" id="PF07664">
    <property type="entry name" value="FeoB_C"/>
    <property type="match status" value="1"/>
</dbReference>
<dbReference type="GO" id="GO:0005886">
    <property type="term" value="C:plasma membrane"/>
    <property type="evidence" value="ECO:0007669"/>
    <property type="project" value="UniProtKB-SubCell"/>
</dbReference>
<evidence type="ECO:0000259" key="17">
    <source>
        <dbReference type="PROSITE" id="PS51711"/>
    </source>
</evidence>
<dbReference type="STRING" id="1312852.EG19_03595"/>
<feature type="transmembrane region" description="Helical" evidence="16">
    <location>
        <begin position="449"/>
        <end position="471"/>
    </location>
</feature>
<dbReference type="InterPro" id="IPR027417">
    <property type="entry name" value="P-loop_NTPase"/>
</dbReference>
<feature type="transmembrane region" description="Helical" evidence="16">
    <location>
        <begin position="514"/>
        <end position="534"/>
    </location>
</feature>
<keyword evidence="8 16" id="KW-0408">Iron</keyword>
<evidence type="ECO:0000313" key="18">
    <source>
        <dbReference type="EMBL" id="KDA54895.1"/>
    </source>
</evidence>
<dbReference type="SUPFAM" id="SSF52540">
    <property type="entry name" value="P-loop containing nucleoside triphosphate hydrolases"/>
    <property type="match status" value="1"/>
</dbReference>
<keyword evidence="7 16" id="KW-1133">Transmembrane helix</keyword>
<evidence type="ECO:0000256" key="15">
    <source>
        <dbReference type="PIRSR" id="PIRSR603373-2"/>
    </source>
</evidence>
<feature type="binding site" evidence="14">
    <location>
        <begin position="51"/>
        <end position="54"/>
    </location>
    <ligand>
        <name>GTP</name>
        <dbReference type="ChEBI" id="CHEBI:37565"/>
        <label>1</label>
    </ligand>
</feature>
<dbReference type="Gene3D" id="3.40.50.300">
    <property type="entry name" value="P-loop containing nucleotide triphosphate hydrolases"/>
    <property type="match status" value="1"/>
</dbReference>
<keyword evidence="15" id="KW-0460">Magnesium</keyword>
<evidence type="ECO:0000256" key="4">
    <source>
        <dbReference type="ARBA" id="ARBA00022496"/>
    </source>
</evidence>
<keyword evidence="19" id="KW-1185">Reference proteome</keyword>
<feature type="domain" description="FeoB-type G" evidence="17">
    <location>
        <begin position="1"/>
        <end position="160"/>
    </location>
</feature>
<dbReference type="PANTHER" id="PTHR43185">
    <property type="entry name" value="FERROUS IRON TRANSPORT PROTEIN B"/>
    <property type="match status" value="1"/>
</dbReference>
<evidence type="ECO:0000256" key="10">
    <source>
        <dbReference type="ARBA" id="ARBA00023134"/>
    </source>
</evidence>
<feature type="transmembrane region" description="Helical" evidence="16">
    <location>
        <begin position="276"/>
        <end position="301"/>
    </location>
</feature>
<protein>
    <recommendedName>
        <fullName evidence="12 13">Ferrous iron transport protein B</fullName>
    </recommendedName>
</protein>
<feature type="transmembrane region" description="Helical" evidence="16">
    <location>
        <begin position="541"/>
        <end position="561"/>
    </location>
</feature>
<feature type="transmembrane region" description="Helical" evidence="16">
    <location>
        <begin position="581"/>
        <end position="602"/>
    </location>
</feature>
<gene>
    <name evidence="18" type="ORF">EG19_03595</name>
</gene>
<feature type="transmembrane region" description="Helical" evidence="16">
    <location>
        <begin position="388"/>
        <end position="409"/>
    </location>
</feature>
<comment type="caution">
    <text evidence="18">The sequence shown here is derived from an EMBL/GenBank/DDBJ whole genome shotgun (WGS) entry which is preliminary data.</text>
</comment>
<keyword evidence="9" id="KW-0406">Ion transport</keyword>
<keyword evidence="10 14" id="KW-0342">GTP-binding</keyword>
<feature type="binding site" evidence="14">
    <location>
        <begin position="30"/>
        <end position="34"/>
    </location>
    <ligand>
        <name>GTP</name>
        <dbReference type="ChEBI" id="CHEBI:37565"/>
        <label>1</label>
    </ligand>
</feature>
<evidence type="ECO:0000256" key="13">
    <source>
        <dbReference type="NCBIfam" id="TIGR00437"/>
    </source>
</evidence>
<dbReference type="PANTHER" id="PTHR43185:SF1">
    <property type="entry name" value="FE(2+) TRANSPORTER FEOB"/>
    <property type="match status" value="1"/>
</dbReference>
<dbReference type="GO" id="GO:0005525">
    <property type="term" value="F:GTP binding"/>
    <property type="evidence" value="ECO:0007669"/>
    <property type="project" value="UniProtKB-KW"/>
</dbReference>
<dbReference type="Pfam" id="PF17910">
    <property type="entry name" value="FeoB_Cyto"/>
    <property type="match status" value="1"/>
</dbReference>
<dbReference type="InterPro" id="IPR050860">
    <property type="entry name" value="FeoB_GTPase"/>
</dbReference>
<sequence length="642" mass="68845">MLLVGNPNVGKSVIFGALSKTYVTVANYPGTTVEIARARATAIPGAPELVDTPGTNSLIPQSEDEQVTRDILLREPDALVIQVGDTKNLRRTLYLTLQLAELGRRQILLLNLQDEAQDLGVRVDRGKLEARLGIPVLSTTAIRGSGLEQIPKRLPEASVARLSASYPRAIEDACQKVEALLPEALGPARRGIALMLLAGDDSLLPWLTPQVGEEVLAEVGLIRAQVERQLGRRVAGVLSRSRFRAVEELLKETFRADRAAYGSFRETLGALTMHPVWGAFFLAGVLLAAYLFVGVFGAGTLVDLIEDGLFGKIINPAAQRFFQTLLGPGLITELLVGPYGVITMALTYSLAIVLPVVGTFFIFFGILEDSGYLPRLAVMLNRVFRAMGLNGKAVLPMVLGLGCDTMATLTTRILPSKKERVLVTLLLALGVPCSAQLGVILAMLSSMSFLGTFLWGGVVAATLFGVGWAAARLLPGRSSDFLLEIPPLRVPQLGNIFIKTAARTEWYLKEAVPLFILGTLVLFSLDATGLLRVFEGLAKPVVSGLLGLPPEAASSFLVGFLRRDYGAAGLYALRDAGKLDGVQAVVALVVITLFVPCIANFFMMIKERGLKTALAMVAFIVPFAFLVGGVLNFVLRALGVSL</sequence>
<evidence type="ECO:0000256" key="7">
    <source>
        <dbReference type="ARBA" id="ARBA00022989"/>
    </source>
</evidence>
<evidence type="ECO:0000256" key="6">
    <source>
        <dbReference type="ARBA" id="ARBA00022741"/>
    </source>
</evidence>
<evidence type="ECO:0000256" key="1">
    <source>
        <dbReference type="ARBA" id="ARBA00004651"/>
    </source>
</evidence>
<dbReference type="EMBL" id="JMFG01000002">
    <property type="protein sequence ID" value="KDA54895.1"/>
    <property type="molecule type" value="Genomic_DNA"/>
</dbReference>
<evidence type="ECO:0000256" key="9">
    <source>
        <dbReference type="ARBA" id="ARBA00023065"/>
    </source>
</evidence>
<evidence type="ECO:0000313" key="19">
    <source>
        <dbReference type="Proteomes" id="UP000027284"/>
    </source>
</evidence>
<keyword evidence="6 14" id="KW-0547">Nucleotide-binding</keyword>
<dbReference type="Pfam" id="PF02421">
    <property type="entry name" value="FeoB_N"/>
    <property type="match status" value="1"/>
</dbReference>
<dbReference type="GO" id="GO:0046872">
    <property type="term" value="F:metal ion binding"/>
    <property type="evidence" value="ECO:0007669"/>
    <property type="project" value="UniProtKB-KW"/>
</dbReference>
<feature type="transmembrane region" description="Helical" evidence="16">
    <location>
        <begin position="614"/>
        <end position="635"/>
    </location>
</feature>
<organism evidence="18 19">
    <name type="scientific">Thermoanaerobaculum aquaticum</name>
    <dbReference type="NCBI Taxonomy" id="1312852"/>
    <lineage>
        <taxon>Bacteria</taxon>
        <taxon>Pseudomonadati</taxon>
        <taxon>Acidobacteriota</taxon>
        <taxon>Thermoanaerobaculia</taxon>
        <taxon>Thermoanaerobaculales</taxon>
        <taxon>Thermoanaerobaculaceae</taxon>
        <taxon>Thermoanaerobaculum</taxon>
    </lineage>
</organism>
<feature type="binding site" evidence="14">
    <location>
        <begin position="5"/>
        <end position="12"/>
    </location>
    <ligand>
        <name>GTP</name>
        <dbReference type="ChEBI" id="CHEBI:37565"/>
        <label>1</label>
    </ligand>
</feature>
<keyword evidence="5 16" id="KW-0812">Transmembrane</keyword>
<dbReference type="InterPro" id="IPR041069">
    <property type="entry name" value="FeoB_Cyto"/>
</dbReference>
<evidence type="ECO:0000256" key="8">
    <source>
        <dbReference type="ARBA" id="ARBA00023004"/>
    </source>
</evidence>
<keyword evidence="11 16" id="KW-0472">Membrane</keyword>